<dbReference type="InterPro" id="IPR039556">
    <property type="entry name" value="ICL/PEPM"/>
</dbReference>
<evidence type="ECO:0000313" key="1">
    <source>
        <dbReference type="EMBL" id="MDS1269008.1"/>
    </source>
</evidence>
<dbReference type="GO" id="GO:0016829">
    <property type="term" value="F:lyase activity"/>
    <property type="evidence" value="ECO:0007669"/>
    <property type="project" value="UniProtKB-KW"/>
</dbReference>
<keyword evidence="1" id="KW-0456">Lyase</keyword>
<organism evidence="1 2">
    <name type="scientific">Lipingzhangella rawalii</name>
    <dbReference type="NCBI Taxonomy" id="2055835"/>
    <lineage>
        <taxon>Bacteria</taxon>
        <taxon>Bacillati</taxon>
        <taxon>Actinomycetota</taxon>
        <taxon>Actinomycetes</taxon>
        <taxon>Streptosporangiales</taxon>
        <taxon>Nocardiopsidaceae</taxon>
        <taxon>Lipingzhangella</taxon>
    </lineage>
</organism>
<gene>
    <name evidence="1" type="ORF">RIF23_01725</name>
</gene>
<sequence>MMRTRLSHTLYRLHRAGDPLLLPNAWDFSSAAALAAAGFPAVGTTSLGLAAAHGFVDGTGASRSRTLELAAQLGDLSVPVTVDIEAGFSDTPEGVANLVGHLVDLGIAGINLEDGRDGGVLASTAEQCSRIRAVKERVPDVFVNARTDTRWLEVEPSPHLDETRRRIRAYANAGADGVFVPGVLTAAEIEQLAAAVSVPLNVLYVPDWYSPTQLAQLGVARISTGSWLFRASLAALLAAASRFRGEQDDTGCRVPTYGEVQALVESSHGGAISCPQPDAGPAEAP</sequence>
<accession>A0ABU2H127</accession>
<name>A0ABU2H127_9ACTN</name>
<dbReference type="Proteomes" id="UP001250214">
    <property type="component" value="Unassembled WGS sequence"/>
</dbReference>
<comment type="caution">
    <text evidence="1">The sequence shown here is derived from an EMBL/GenBank/DDBJ whole genome shotgun (WGS) entry which is preliminary data.</text>
</comment>
<keyword evidence="2" id="KW-1185">Reference proteome</keyword>
<dbReference type="SUPFAM" id="SSF51621">
    <property type="entry name" value="Phosphoenolpyruvate/pyruvate domain"/>
    <property type="match status" value="1"/>
</dbReference>
<dbReference type="InterPro" id="IPR040442">
    <property type="entry name" value="Pyrv_kinase-like_dom_sf"/>
</dbReference>
<dbReference type="RefSeq" id="WP_310910522.1">
    <property type="nucleotide sequence ID" value="NZ_JAVLVT010000001.1"/>
</dbReference>
<reference evidence="2" key="1">
    <citation type="submission" date="2023-07" db="EMBL/GenBank/DDBJ databases">
        <title>Novel species in the genus Lipingzhangella isolated from Sambhar Salt Lake.</title>
        <authorList>
            <person name="Jiya N."/>
            <person name="Kajale S."/>
            <person name="Sharma A."/>
        </authorList>
    </citation>
    <scope>NUCLEOTIDE SEQUENCE [LARGE SCALE GENOMIC DNA]</scope>
    <source>
        <strain evidence="2">LS1_29</strain>
    </source>
</reference>
<dbReference type="Pfam" id="PF13714">
    <property type="entry name" value="PEP_mutase"/>
    <property type="match status" value="1"/>
</dbReference>
<protein>
    <submittedName>
        <fullName evidence="1">Isocitrate lyase/phosphoenolpyruvate mutase family protein</fullName>
    </submittedName>
</protein>
<dbReference type="InterPro" id="IPR015813">
    <property type="entry name" value="Pyrv/PenolPyrv_kinase-like_dom"/>
</dbReference>
<evidence type="ECO:0000313" key="2">
    <source>
        <dbReference type="Proteomes" id="UP001250214"/>
    </source>
</evidence>
<dbReference type="PANTHER" id="PTHR42905">
    <property type="entry name" value="PHOSPHOENOLPYRUVATE CARBOXYLASE"/>
    <property type="match status" value="1"/>
</dbReference>
<dbReference type="CDD" id="cd00377">
    <property type="entry name" value="ICL_PEPM"/>
    <property type="match status" value="1"/>
</dbReference>
<dbReference type="EMBL" id="JAVLVT010000001">
    <property type="protein sequence ID" value="MDS1269008.1"/>
    <property type="molecule type" value="Genomic_DNA"/>
</dbReference>
<dbReference type="PANTHER" id="PTHR42905:SF16">
    <property type="entry name" value="CARBOXYPHOSPHONOENOLPYRUVATE PHOSPHONOMUTASE-LIKE PROTEIN (AFU_ORTHOLOGUE AFUA_5G07230)"/>
    <property type="match status" value="1"/>
</dbReference>
<proteinExistence type="predicted"/>
<dbReference type="Gene3D" id="3.20.20.60">
    <property type="entry name" value="Phosphoenolpyruvate-binding domains"/>
    <property type="match status" value="1"/>
</dbReference>